<dbReference type="SUPFAM" id="SSF47413">
    <property type="entry name" value="lambda repressor-like DNA-binding domains"/>
    <property type="match status" value="1"/>
</dbReference>
<feature type="domain" description="HTH cro/C1-type" evidence="2">
    <location>
        <begin position="6"/>
        <end position="60"/>
    </location>
</feature>
<proteinExistence type="predicted"/>
<gene>
    <name evidence="3" type="ORF">CE91St30_21220</name>
</gene>
<organism evidence="3 4">
    <name type="scientific">Raoultibacter timonensis</name>
    <dbReference type="NCBI Taxonomy" id="1907662"/>
    <lineage>
        <taxon>Bacteria</taxon>
        <taxon>Bacillati</taxon>
        <taxon>Actinomycetota</taxon>
        <taxon>Coriobacteriia</taxon>
        <taxon>Eggerthellales</taxon>
        <taxon>Eggerthellaceae</taxon>
        <taxon>Raoultibacter</taxon>
    </lineage>
</organism>
<dbReference type="RefSeq" id="WP_102379486.1">
    <property type="nucleotide sequence ID" value="NZ_AP025564.1"/>
</dbReference>
<accession>A0ABN6MGH8</accession>
<name>A0ABN6MGH8_9ACTN</name>
<dbReference type="InterPro" id="IPR001387">
    <property type="entry name" value="Cro/C1-type_HTH"/>
</dbReference>
<dbReference type="PANTHER" id="PTHR46558:SF13">
    <property type="entry name" value="HTH-TYPE TRANSCRIPTIONAL REGULATOR IMMR"/>
    <property type="match status" value="1"/>
</dbReference>
<dbReference type="InterPro" id="IPR037914">
    <property type="entry name" value="SpoVT-AbrB_sf"/>
</dbReference>
<dbReference type="SUPFAM" id="SSF89447">
    <property type="entry name" value="AbrB/MazE/MraZ-like"/>
    <property type="match status" value="1"/>
</dbReference>
<dbReference type="InterPro" id="IPR007159">
    <property type="entry name" value="SpoVT-AbrB_dom"/>
</dbReference>
<evidence type="ECO:0000256" key="1">
    <source>
        <dbReference type="ARBA" id="ARBA00023125"/>
    </source>
</evidence>
<dbReference type="Pfam" id="PF01381">
    <property type="entry name" value="HTH_3"/>
    <property type="match status" value="1"/>
</dbReference>
<dbReference type="InterPro" id="IPR010982">
    <property type="entry name" value="Lambda_DNA-bd_dom_sf"/>
</dbReference>
<dbReference type="Proteomes" id="UP001320544">
    <property type="component" value="Chromosome"/>
</dbReference>
<dbReference type="SMART" id="SM00530">
    <property type="entry name" value="HTH_XRE"/>
    <property type="match status" value="1"/>
</dbReference>
<dbReference type="SMART" id="SM00966">
    <property type="entry name" value="SpoVT_AbrB"/>
    <property type="match status" value="1"/>
</dbReference>
<keyword evidence="4" id="KW-1185">Reference proteome</keyword>
<dbReference type="Gene3D" id="1.10.260.40">
    <property type="entry name" value="lambda repressor-like DNA-binding domains"/>
    <property type="match status" value="1"/>
</dbReference>
<reference evidence="3 4" key="1">
    <citation type="submission" date="2022-01" db="EMBL/GenBank/DDBJ databases">
        <title>Novel bile acid biosynthetic pathways are enriched in the microbiome of centenarians.</title>
        <authorList>
            <person name="Sato Y."/>
            <person name="Atarashi K."/>
            <person name="Plichta R.D."/>
            <person name="Arai Y."/>
            <person name="Sasajima S."/>
            <person name="Kearney M.S."/>
            <person name="Suda W."/>
            <person name="Takeshita K."/>
            <person name="Sasaki T."/>
            <person name="Okamoto S."/>
            <person name="Skelly N.A."/>
            <person name="Okamura Y."/>
            <person name="Vlamakis H."/>
            <person name="Li Y."/>
            <person name="Tanoue T."/>
            <person name="Takei H."/>
            <person name="Nittono H."/>
            <person name="Narushima S."/>
            <person name="Irie J."/>
            <person name="Itoh H."/>
            <person name="Moriya K."/>
            <person name="Sugiura Y."/>
            <person name="Suematsu M."/>
            <person name="Moritoki N."/>
            <person name="Shibata S."/>
            <person name="Littman R.D."/>
            <person name="Fischbach A.M."/>
            <person name="Uwamino Y."/>
            <person name="Inoue T."/>
            <person name="Honda A."/>
            <person name="Hattori M."/>
            <person name="Murai T."/>
            <person name="Xavier J.R."/>
            <person name="Hirose N."/>
            <person name="Honda K."/>
        </authorList>
    </citation>
    <scope>NUCLEOTIDE SEQUENCE [LARGE SCALE GENOMIC DNA]</scope>
    <source>
        <strain evidence="3 4">CE91-St30</strain>
    </source>
</reference>
<dbReference type="EMBL" id="AP025564">
    <property type="protein sequence ID" value="BDE96789.1"/>
    <property type="molecule type" value="Genomic_DNA"/>
</dbReference>
<sequence>MIGMNIQSRRKVCGLTQEQLAQRLDVSRQTVAKWESGETVPDLGNGSALAEALDVSLDALVSYDPHGTALPMPPRGKHLFGTVTVGERGQVVIPKQARDLFGIRPGDSLLVFGDEGQGIAIVKADDFMKRVEALLDQADEKR</sequence>
<evidence type="ECO:0000313" key="4">
    <source>
        <dbReference type="Proteomes" id="UP001320544"/>
    </source>
</evidence>
<dbReference type="PANTHER" id="PTHR46558">
    <property type="entry name" value="TRACRIPTIONAL REGULATORY PROTEIN-RELATED-RELATED"/>
    <property type="match status" value="1"/>
</dbReference>
<dbReference type="Gene3D" id="2.10.260.10">
    <property type="match status" value="1"/>
</dbReference>
<evidence type="ECO:0000313" key="3">
    <source>
        <dbReference type="EMBL" id="BDE96789.1"/>
    </source>
</evidence>
<evidence type="ECO:0000259" key="2">
    <source>
        <dbReference type="PROSITE" id="PS50943"/>
    </source>
</evidence>
<keyword evidence="1" id="KW-0238">DNA-binding</keyword>
<dbReference type="CDD" id="cd00093">
    <property type="entry name" value="HTH_XRE"/>
    <property type="match status" value="1"/>
</dbReference>
<protein>
    <submittedName>
        <fullName evidence="3">AbrB family transcriptional regulator</fullName>
    </submittedName>
</protein>
<dbReference type="Pfam" id="PF04014">
    <property type="entry name" value="MazE_antitoxin"/>
    <property type="match status" value="1"/>
</dbReference>
<dbReference type="NCBIfam" id="TIGR01439">
    <property type="entry name" value="lp_hng_hel_AbrB"/>
    <property type="match status" value="1"/>
</dbReference>
<dbReference type="PROSITE" id="PS50943">
    <property type="entry name" value="HTH_CROC1"/>
    <property type="match status" value="1"/>
</dbReference>